<reference evidence="5" key="1">
    <citation type="journal article" date="2016" name="Nat. Commun.">
        <title>The Gonium pectorale genome demonstrates co-option of cell cycle regulation during the evolution of multicellularity.</title>
        <authorList>
            <person name="Hanschen E.R."/>
            <person name="Marriage T.N."/>
            <person name="Ferris P.J."/>
            <person name="Hamaji T."/>
            <person name="Toyoda A."/>
            <person name="Fujiyama A."/>
            <person name="Neme R."/>
            <person name="Noguchi H."/>
            <person name="Minakuchi Y."/>
            <person name="Suzuki M."/>
            <person name="Kawai-Toyooka H."/>
            <person name="Smith D.R."/>
            <person name="Sparks H."/>
            <person name="Anderson J."/>
            <person name="Bakaric R."/>
            <person name="Luria V."/>
            <person name="Karger A."/>
            <person name="Kirschner M.W."/>
            <person name="Durand P.M."/>
            <person name="Michod R.E."/>
            <person name="Nozaki H."/>
            <person name="Olson B.J."/>
        </authorList>
    </citation>
    <scope>NUCLEOTIDE SEQUENCE [LARGE SCALE GENOMIC DNA]</scope>
    <source>
        <strain evidence="5">NIES-2863</strain>
    </source>
</reference>
<evidence type="ECO:0000259" key="3">
    <source>
        <dbReference type="PROSITE" id="PS51186"/>
    </source>
</evidence>
<dbReference type="GO" id="GO:0016747">
    <property type="term" value="F:acyltransferase activity, transferring groups other than amino-acyl groups"/>
    <property type="evidence" value="ECO:0007669"/>
    <property type="project" value="InterPro"/>
</dbReference>
<keyword evidence="1" id="KW-0808">Transferase</keyword>
<dbReference type="Gene3D" id="3.40.630.30">
    <property type="match status" value="1"/>
</dbReference>
<sequence>MWACLVAYCSQHSDAAGQREGPGDACGDSGAAGSPGRQVAPVGCLQCQLQPPGLSPQEDAPMAPSVVAGYVLLSLSQPLAVLPPPLPSRAPQQVHVDALAVAPAWRGRGVATALLDAAERLARRWGRASLWLHVDAANEPAVRLYTDRGYSVARVQHSGVGLGGLLGAVFGGMGNAGEHDNGNGWLSLSPLLVRGAVQQKQLTLRRHTRRRAFVMQKCLHPPRNERGE</sequence>
<keyword evidence="2" id="KW-0012">Acyltransferase</keyword>
<dbReference type="InterPro" id="IPR050680">
    <property type="entry name" value="YpeA/RimI_acetyltransf"/>
</dbReference>
<name>A0A150GW70_GONPE</name>
<evidence type="ECO:0000313" key="4">
    <source>
        <dbReference type="EMBL" id="KXZ53962.1"/>
    </source>
</evidence>
<dbReference type="OrthoDB" id="551714at2759"/>
<dbReference type="Pfam" id="PF00583">
    <property type="entry name" value="Acetyltransf_1"/>
    <property type="match status" value="1"/>
</dbReference>
<dbReference type="AlphaFoldDB" id="A0A150GW70"/>
<dbReference type="InterPro" id="IPR016181">
    <property type="entry name" value="Acyl_CoA_acyltransferase"/>
</dbReference>
<dbReference type="PANTHER" id="PTHR43420">
    <property type="entry name" value="ACETYLTRANSFERASE"/>
    <property type="match status" value="1"/>
</dbReference>
<dbReference type="EMBL" id="LSYV01000007">
    <property type="protein sequence ID" value="KXZ53962.1"/>
    <property type="molecule type" value="Genomic_DNA"/>
</dbReference>
<proteinExistence type="predicted"/>
<comment type="caution">
    <text evidence="4">The sequence shown here is derived from an EMBL/GenBank/DDBJ whole genome shotgun (WGS) entry which is preliminary data.</text>
</comment>
<accession>A0A150GW70</accession>
<feature type="domain" description="N-acetyltransferase" evidence="3">
    <location>
        <begin position="67"/>
        <end position="172"/>
    </location>
</feature>
<dbReference type="SUPFAM" id="SSF55729">
    <property type="entry name" value="Acyl-CoA N-acyltransferases (Nat)"/>
    <property type="match status" value="1"/>
</dbReference>
<dbReference type="Proteomes" id="UP000075714">
    <property type="component" value="Unassembled WGS sequence"/>
</dbReference>
<organism evidence="4 5">
    <name type="scientific">Gonium pectorale</name>
    <name type="common">Green alga</name>
    <dbReference type="NCBI Taxonomy" id="33097"/>
    <lineage>
        <taxon>Eukaryota</taxon>
        <taxon>Viridiplantae</taxon>
        <taxon>Chlorophyta</taxon>
        <taxon>core chlorophytes</taxon>
        <taxon>Chlorophyceae</taxon>
        <taxon>CS clade</taxon>
        <taxon>Chlamydomonadales</taxon>
        <taxon>Volvocaceae</taxon>
        <taxon>Gonium</taxon>
    </lineage>
</organism>
<evidence type="ECO:0000256" key="1">
    <source>
        <dbReference type="ARBA" id="ARBA00022679"/>
    </source>
</evidence>
<keyword evidence="5" id="KW-1185">Reference proteome</keyword>
<evidence type="ECO:0000256" key="2">
    <source>
        <dbReference type="ARBA" id="ARBA00023315"/>
    </source>
</evidence>
<dbReference type="InterPro" id="IPR000182">
    <property type="entry name" value="GNAT_dom"/>
</dbReference>
<evidence type="ECO:0000313" key="5">
    <source>
        <dbReference type="Proteomes" id="UP000075714"/>
    </source>
</evidence>
<dbReference type="PANTHER" id="PTHR43420:SF47">
    <property type="entry name" value="N-ACETYLTRANSFERASE DOMAIN-CONTAINING PROTEIN"/>
    <property type="match status" value="1"/>
</dbReference>
<dbReference type="PROSITE" id="PS51186">
    <property type="entry name" value="GNAT"/>
    <property type="match status" value="1"/>
</dbReference>
<gene>
    <name evidence="4" type="ORF">GPECTOR_6g881</name>
</gene>
<protein>
    <recommendedName>
        <fullName evidence="3">N-acetyltransferase domain-containing protein</fullName>
    </recommendedName>
</protein>
<dbReference type="CDD" id="cd04301">
    <property type="entry name" value="NAT_SF"/>
    <property type="match status" value="1"/>
</dbReference>